<reference evidence="2" key="1">
    <citation type="submission" date="2016-10" db="EMBL/GenBank/DDBJ databases">
        <title>Sequence of Gallionella enrichment culture.</title>
        <authorList>
            <person name="Poehlein A."/>
            <person name="Muehling M."/>
            <person name="Daniel R."/>
        </authorList>
    </citation>
    <scope>NUCLEOTIDE SEQUENCE</scope>
</reference>
<dbReference type="PANTHER" id="PTHR32063">
    <property type="match status" value="1"/>
</dbReference>
<feature type="transmembrane region" description="Helical" evidence="1">
    <location>
        <begin position="875"/>
        <end position="895"/>
    </location>
</feature>
<dbReference type="Gene3D" id="3.30.70.1430">
    <property type="entry name" value="Multidrug efflux transporter AcrB pore domain"/>
    <property type="match status" value="2"/>
</dbReference>
<evidence type="ECO:0000256" key="1">
    <source>
        <dbReference type="SAM" id="Phobius"/>
    </source>
</evidence>
<feature type="transmembrane region" description="Helical" evidence="1">
    <location>
        <begin position="333"/>
        <end position="349"/>
    </location>
</feature>
<keyword evidence="1" id="KW-0472">Membrane</keyword>
<evidence type="ECO:0000313" key="2">
    <source>
        <dbReference type="EMBL" id="OIQ83229.1"/>
    </source>
</evidence>
<feature type="transmembrane region" description="Helical" evidence="1">
    <location>
        <begin position="518"/>
        <end position="535"/>
    </location>
</feature>
<feature type="transmembrane region" description="Helical" evidence="1">
    <location>
        <begin position="848"/>
        <end position="868"/>
    </location>
</feature>
<dbReference type="PANTHER" id="PTHR32063:SF24">
    <property type="entry name" value="CATION EFFLUX SYSTEM (ACRB_ACRD_ACRF FAMILY)"/>
    <property type="match status" value="1"/>
</dbReference>
<dbReference type="Gene3D" id="3.30.70.1440">
    <property type="entry name" value="Multidrug efflux transporter AcrB pore domain"/>
    <property type="match status" value="1"/>
</dbReference>
<dbReference type="SUPFAM" id="SSF82693">
    <property type="entry name" value="Multidrug efflux transporter AcrB pore domain, PN1, PN2, PC1 and PC2 subdomains"/>
    <property type="match status" value="3"/>
</dbReference>
<dbReference type="EMBL" id="MLJW01000722">
    <property type="protein sequence ID" value="OIQ83229.1"/>
    <property type="molecule type" value="Genomic_DNA"/>
</dbReference>
<protein>
    <submittedName>
        <fullName evidence="2">Cobalt-zinc-cadmium resistance protein CzcA</fullName>
    </submittedName>
</protein>
<keyword evidence="1" id="KW-1133">Transmembrane helix</keyword>
<dbReference type="GO" id="GO:0005886">
    <property type="term" value="C:plasma membrane"/>
    <property type="evidence" value="ECO:0007669"/>
    <property type="project" value="TreeGrafter"/>
</dbReference>
<feature type="transmembrane region" description="Helical" evidence="1">
    <location>
        <begin position="949"/>
        <end position="967"/>
    </location>
</feature>
<feature type="transmembrane region" description="Helical" evidence="1">
    <location>
        <begin position="979"/>
        <end position="1003"/>
    </location>
</feature>
<feature type="transmembrane region" description="Helical" evidence="1">
    <location>
        <begin position="901"/>
        <end position="922"/>
    </location>
</feature>
<dbReference type="Gene3D" id="3.30.70.1320">
    <property type="entry name" value="Multidrug efflux transporter AcrB pore domain like"/>
    <property type="match status" value="1"/>
</dbReference>
<name>A0A1J5R4X4_9ZZZZ</name>
<comment type="caution">
    <text evidence="2">The sequence shown here is derived from an EMBL/GenBank/DDBJ whole genome shotgun (WGS) entry which is preliminary data.</text>
</comment>
<keyword evidence="1" id="KW-0812">Transmembrane</keyword>
<dbReference type="SUPFAM" id="SSF82714">
    <property type="entry name" value="Multidrug efflux transporter AcrB TolC docking domain, DN and DC subdomains"/>
    <property type="match status" value="2"/>
</dbReference>
<dbReference type="InterPro" id="IPR027463">
    <property type="entry name" value="AcrB_DN_DC_subdom"/>
</dbReference>
<gene>
    <name evidence="2" type="primary">czcA_42</name>
    <name evidence="2" type="ORF">GALL_349730</name>
</gene>
<accession>A0A1J5R4X4</accession>
<feature type="transmembrane region" description="Helical" evidence="1">
    <location>
        <begin position="461"/>
        <end position="481"/>
    </location>
</feature>
<organism evidence="2">
    <name type="scientific">mine drainage metagenome</name>
    <dbReference type="NCBI Taxonomy" id="410659"/>
    <lineage>
        <taxon>unclassified sequences</taxon>
        <taxon>metagenomes</taxon>
        <taxon>ecological metagenomes</taxon>
    </lineage>
</organism>
<feature type="transmembrane region" description="Helical" evidence="1">
    <location>
        <begin position="356"/>
        <end position="376"/>
    </location>
</feature>
<dbReference type="PRINTS" id="PR00702">
    <property type="entry name" value="ACRIFLAVINRP"/>
</dbReference>
<feature type="transmembrane region" description="Helical" evidence="1">
    <location>
        <begin position="382"/>
        <end position="403"/>
    </location>
</feature>
<dbReference type="Gene3D" id="3.30.2090.10">
    <property type="entry name" value="Multidrug efflux transporter AcrB TolC docking domain, DN and DC subdomains"/>
    <property type="match status" value="2"/>
</dbReference>
<proteinExistence type="predicted"/>
<dbReference type="GO" id="GO:0042910">
    <property type="term" value="F:xenobiotic transmembrane transporter activity"/>
    <property type="evidence" value="ECO:0007669"/>
    <property type="project" value="TreeGrafter"/>
</dbReference>
<sequence length="1009" mass="110098">MKFSAWVQHHRRSILFFLLTLALVGFFTAFKLPVTLFPSVDFPRAAVTLDAGDRPAEQMALQVTMPVEEAVRRVPGVRDIRSTTSRGSAELSVNFGWGTDMAIATLQVNAAIAQILPSLPVGTTMLVRRMDPTVFPIIAYSLTSDTVSLTALTDFAQYQLRPLFSGVDGVARIQTVGGAVEEYRATVDPARLQAYGMTISDIAKALSAANVVTAVGRMEDHYKLYLGISDTRLQSLNDIRQTILRSSTNGLVRLEDLATVSVSTVPQWIRVNADGQDAVLLNVYQQPGGNSVQIARDIAVKLHNYGLPKGVKISKWYDQSQLVVESAASVRDAILIGVGLAALVLFIFLRNVKITLIAVIVVPAVLAATIVVLYFLGMSFNIMTLGGMAAAVGLIIDDAIVMLEQIVRRLRAASEKRQVMSAALEFTRPLAGSSAATLVIFIPLAFLTGVTGAFFKALSLTMASSLLISFLITWLAVPILADHLLKQKDAEQEEGGSITTWIHEKYSALLSHLLRRPLLILVGVAPLFLTGWVAYHQVGSGFMPAMDEGGFILDYRSEPGTSLTETDRLLRQVEVIIKNDPNVQTYSRRTGTQLGGGITEANQGDFFIRLKPLPRNPVDQVMDEIRNRIEMQVPGLNIELAQLMEDMIGDLTAVPQPIEIKIYADDQSALQAIAQKTAGQIAKIPGVVDVKNGINPAGDALEIHVDRAKAALEGVSPDSVTKMLSDYLTGAVTTQVQSSVKMIGVRVWIPEKLRVTQSDVEKLMLRSPDGHIFPLRRVAQVVTVSGQPEIDRDNLKRMVAVTARISGRDMGSAIRDVQRVMTRPDMLPQGIYYELGGLYKQQQIAFRGLIQVFAAAVALVFLLLLFLYERFRVALAIMAIPLMSISAIFIGLWATGIELNISAMMGMTMIVGIVTEVAIFYFSEYQSIEHGMDRESALIEAGKNRMRPIAMTTIAAILTLLPLAFAIGQGSQMQQPLAIAIISGLIVQLPLVLLVMPVLYNLLQVRQPS</sequence>
<dbReference type="AlphaFoldDB" id="A0A1J5R4X4"/>
<feature type="transmembrane region" description="Helical" evidence="1">
    <location>
        <begin position="435"/>
        <end position="455"/>
    </location>
</feature>
<dbReference type="SUPFAM" id="SSF82866">
    <property type="entry name" value="Multidrug efflux transporter AcrB transmembrane domain"/>
    <property type="match status" value="2"/>
</dbReference>
<dbReference type="Pfam" id="PF00873">
    <property type="entry name" value="ACR_tran"/>
    <property type="match status" value="1"/>
</dbReference>
<dbReference type="Gene3D" id="1.20.1640.10">
    <property type="entry name" value="Multidrug efflux transporter AcrB transmembrane domain"/>
    <property type="match status" value="2"/>
</dbReference>
<dbReference type="InterPro" id="IPR001036">
    <property type="entry name" value="Acrflvin-R"/>
</dbReference>